<organism evidence="1">
    <name type="scientific">Rhizophagus irregularis (strain DAOM 181602 / DAOM 197198 / MUCL 43194)</name>
    <name type="common">Arbuscular mycorrhizal fungus</name>
    <name type="synonym">Glomus intraradices</name>
    <dbReference type="NCBI Taxonomy" id="747089"/>
    <lineage>
        <taxon>Eukaryota</taxon>
        <taxon>Fungi</taxon>
        <taxon>Fungi incertae sedis</taxon>
        <taxon>Mucoromycota</taxon>
        <taxon>Glomeromycotina</taxon>
        <taxon>Glomeromycetes</taxon>
        <taxon>Glomerales</taxon>
        <taxon>Glomeraceae</taxon>
        <taxon>Rhizophagus</taxon>
    </lineage>
</organism>
<reference evidence="1" key="1">
    <citation type="submission" date="2013-07" db="EMBL/GenBank/DDBJ databases">
        <title>The genome of an arbuscular mycorrhizal fungus provides insights into the evolution of the oldest plant symbiosis.</title>
        <authorList>
            <consortium name="DOE Joint Genome Institute"/>
            <person name="Tisserant E."/>
            <person name="Malbreil M."/>
            <person name="Kuo A."/>
            <person name="Kohler A."/>
            <person name="Symeonidi A."/>
            <person name="Balestrini R."/>
            <person name="Charron P."/>
            <person name="Duensing N."/>
            <person name="Frei-dit-Frey N."/>
            <person name="Gianinazzi-Pearson V."/>
            <person name="Gilbert B."/>
            <person name="Handa Y."/>
            <person name="Hijri M."/>
            <person name="Kaul R."/>
            <person name="Kawaguchi M."/>
            <person name="Krajinski F."/>
            <person name="Lammers P."/>
            <person name="Lapierre D."/>
            <person name="Masclaux F.G."/>
            <person name="Murat C."/>
            <person name="Morin E."/>
            <person name="Ndikumana S."/>
            <person name="Pagni M."/>
            <person name="Petitpierre D."/>
            <person name="Requena N."/>
            <person name="Rosikiewicz P."/>
            <person name="Riley R."/>
            <person name="Saito K."/>
            <person name="San Clemente H."/>
            <person name="Shapiro H."/>
            <person name="van Tuinen D."/>
            <person name="Becard G."/>
            <person name="Bonfante P."/>
            <person name="Paszkowski U."/>
            <person name="Shachar-Hill Y."/>
            <person name="Young J.P."/>
            <person name="Sanders I.R."/>
            <person name="Henrissat B."/>
            <person name="Rensing S.A."/>
            <person name="Grigoriev I.V."/>
            <person name="Corradi N."/>
            <person name="Roux C."/>
            <person name="Martin F."/>
        </authorList>
    </citation>
    <scope>NUCLEOTIDE SEQUENCE</scope>
    <source>
        <strain evidence="1">DAOM 197198</strain>
    </source>
</reference>
<name>U9U7B8_RHIID</name>
<proteinExistence type="predicted"/>
<dbReference type="HOGENOM" id="CLU_2543736_0_0_1"/>
<evidence type="ECO:0000313" key="1">
    <source>
        <dbReference type="EMBL" id="ESA16285.1"/>
    </source>
</evidence>
<gene>
    <name evidence="1" type="ORF">GLOINDRAFT_22965</name>
</gene>
<dbReference type="EMBL" id="KI281168">
    <property type="protein sequence ID" value="ESA16285.1"/>
    <property type="molecule type" value="Genomic_DNA"/>
</dbReference>
<accession>U9U7B8</accession>
<protein>
    <submittedName>
        <fullName evidence="1">Uncharacterized protein</fullName>
    </submittedName>
</protein>
<sequence>MIGEKDLNSNSQSFKAVDTPLNNDEQILNDIHSGSITSPTKSWEPILEKSINAIVSIKANRVRSFDTERAESQTLRNLYFIDF</sequence>
<dbReference type="AlphaFoldDB" id="U9U7B8"/>